<dbReference type="PROSITE" id="PS00109">
    <property type="entry name" value="PROTEIN_KINASE_TYR"/>
    <property type="match status" value="1"/>
</dbReference>
<protein>
    <submittedName>
        <fullName evidence="7">Tyrosine kinase, putative</fullName>
    </submittedName>
</protein>
<dbReference type="InterPro" id="IPR011009">
    <property type="entry name" value="Kinase-like_dom_sf"/>
</dbReference>
<reference evidence="7 8" key="1">
    <citation type="journal article" date="2013" name="Genome Biol.">
        <title>Genome of Acanthamoeba castellanii highlights extensive lateral gene transfer and early evolution of tyrosine kinase signaling.</title>
        <authorList>
            <person name="Clarke M."/>
            <person name="Lohan A.J."/>
            <person name="Liu B."/>
            <person name="Lagkouvardos I."/>
            <person name="Roy S."/>
            <person name="Zafar N."/>
            <person name="Bertelli C."/>
            <person name="Schilde C."/>
            <person name="Kianianmomeni A."/>
            <person name="Burglin T.R."/>
            <person name="Frech C."/>
            <person name="Turcotte B."/>
            <person name="Kopec K.O."/>
            <person name="Synnott J.M."/>
            <person name="Choo C."/>
            <person name="Paponov I."/>
            <person name="Finkler A."/>
            <person name="Soon Heng Tan C."/>
            <person name="Hutchins A.P."/>
            <person name="Weinmeier T."/>
            <person name="Rattei T."/>
            <person name="Chu J.S."/>
            <person name="Gimenez G."/>
            <person name="Irimia M."/>
            <person name="Rigden D.J."/>
            <person name="Fitzpatrick D.A."/>
            <person name="Lorenzo-Morales J."/>
            <person name="Bateman A."/>
            <person name="Chiu C.H."/>
            <person name="Tang P."/>
            <person name="Hegemann P."/>
            <person name="Fromm H."/>
            <person name="Raoult D."/>
            <person name="Greub G."/>
            <person name="Miranda-Saavedra D."/>
            <person name="Chen N."/>
            <person name="Nash P."/>
            <person name="Ginger M.L."/>
            <person name="Horn M."/>
            <person name="Schaap P."/>
            <person name="Caler L."/>
            <person name="Loftus B."/>
        </authorList>
    </citation>
    <scope>NUCLEOTIDE SEQUENCE [LARGE SCALE GENOMIC DNA]</scope>
    <source>
        <strain evidence="7 8">Neff</strain>
    </source>
</reference>
<dbReference type="InterPro" id="IPR000719">
    <property type="entry name" value="Prot_kinase_dom"/>
</dbReference>
<evidence type="ECO:0000256" key="2">
    <source>
        <dbReference type="ARBA" id="ARBA00051243"/>
    </source>
</evidence>
<evidence type="ECO:0000256" key="1">
    <source>
        <dbReference type="ARBA" id="ARBA00004167"/>
    </source>
</evidence>
<feature type="region of interest" description="Disordered" evidence="4">
    <location>
        <begin position="396"/>
        <end position="423"/>
    </location>
</feature>
<dbReference type="InterPro" id="IPR008266">
    <property type="entry name" value="Tyr_kinase_AS"/>
</dbReference>
<feature type="region of interest" description="Disordered" evidence="4">
    <location>
        <begin position="440"/>
        <end position="527"/>
    </location>
</feature>
<dbReference type="STRING" id="1257118.L8GTK1"/>
<dbReference type="InterPro" id="IPR017441">
    <property type="entry name" value="Protein_kinase_ATP_BS"/>
</dbReference>
<dbReference type="Gene3D" id="1.10.510.10">
    <property type="entry name" value="Transferase(Phosphotransferase) domain 1"/>
    <property type="match status" value="1"/>
</dbReference>
<keyword evidence="5" id="KW-0472">Membrane</keyword>
<evidence type="ECO:0000313" key="8">
    <source>
        <dbReference type="Proteomes" id="UP000011083"/>
    </source>
</evidence>
<keyword evidence="8" id="KW-1185">Reference proteome</keyword>
<dbReference type="GO" id="GO:0004714">
    <property type="term" value="F:transmembrane receptor protein tyrosine kinase activity"/>
    <property type="evidence" value="ECO:0007669"/>
    <property type="project" value="UniProtKB-EC"/>
</dbReference>
<keyword evidence="7" id="KW-0418">Kinase</keyword>
<accession>L8GTK1</accession>
<dbReference type="AlphaFoldDB" id="L8GTK1"/>
<dbReference type="InterPro" id="IPR050122">
    <property type="entry name" value="RTK"/>
</dbReference>
<dbReference type="GeneID" id="14916599"/>
<dbReference type="GO" id="GO:0005886">
    <property type="term" value="C:plasma membrane"/>
    <property type="evidence" value="ECO:0007669"/>
    <property type="project" value="TreeGrafter"/>
</dbReference>
<dbReference type="SUPFAM" id="SSF56112">
    <property type="entry name" value="Protein kinase-like (PK-like)"/>
    <property type="match status" value="1"/>
</dbReference>
<dbReference type="PANTHER" id="PTHR24416:SF611">
    <property type="entry name" value="TYROSINE-PROTEIN KINASE TRANSMEMBRANE RECEPTOR ROR"/>
    <property type="match status" value="1"/>
</dbReference>
<evidence type="ECO:0000313" key="7">
    <source>
        <dbReference type="EMBL" id="ELR15933.1"/>
    </source>
</evidence>
<dbReference type="OMA" id="ECSHEAM"/>
<dbReference type="PANTHER" id="PTHR24416">
    <property type="entry name" value="TYROSINE-PROTEIN KINASE RECEPTOR"/>
    <property type="match status" value="1"/>
</dbReference>
<dbReference type="CDD" id="cd13999">
    <property type="entry name" value="STKc_MAP3K-like"/>
    <property type="match status" value="1"/>
</dbReference>
<dbReference type="Pfam" id="PF07714">
    <property type="entry name" value="PK_Tyr_Ser-Thr"/>
    <property type="match status" value="1"/>
</dbReference>
<keyword evidence="3" id="KW-0547">Nucleotide-binding</keyword>
<gene>
    <name evidence="7" type="ORF">ACA1_023850</name>
</gene>
<dbReference type="GO" id="GO:0005524">
    <property type="term" value="F:ATP binding"/>
    <property type="evidence" value="ECO:0007669"/>
    <property type="project" value="UniProtKB-UniRule"/>
</dbReference>
<feature type="binding site" evidence="3">
    <location>
        <position position="173"/>
    </location>
    <ligand>
        <name>ATP</name>
        <dbReference type="ChEBI" id="CHEBI:30616"/>
    </ligand>
</feature>
<feature type="compositionally biased region" description="Basic and acidic residues" evidence="4">
    <location>
        <begin position="518"/>
        <end position="527"/>
    </location>
</feature>
<dbReference type="GO" id="GO:0007169">
    <property type="term" value="P:cell surface receptor protein tyrosine kinase signaling pathway"/>
    <property type="evidence" value="ECO:0007669"/>
    <property type="project" value="TreeGrafter"/>
</dbReference>
<keyword evidence="5" id="KW-1133">Transmembrane helix</keyword>
<name>L8GTK1_ACACF</name>
<dbReference type="VEuPathDB" id="AmoebaDB:ACA1_023850"/>
<evidence type="ECO:0000256" key="4">
    <source>
        <dbReference type="SAM" id="MobiDB-lite"/>
    </source>
</evidence>
<keyword evidence="7" id="KW-0808">Transferase</keyword>
<dbReference type="OrthoDB" id="4062651at2759"/>
<dbReference type="PROSITE" id="PS50011">
    <property type="entry name" value="PROTEIN_KINASE_DOM"/>
    <property type="match status" value="1"/>
</dbReference>
<dbReference type="KEGG" id="acan:ACA1_023850"/>
<dbReference type="RefSeq" id="XP_004337946.1">
    <property type="nucleotide sequence ID" value="XM_004337898.1"/>
</dbReference>
<feature type="compositionally biased region" description="Polar residues" evidence="4">
    <location>
        <begin position="498"/>
        <end position="513"/>
    </location>
</feature>
<proteinExistence type="predicted"/>
<evidence type="ECO:0000256" key="5">
    <source>
        <dbReference type="SAM" id="Phobius"/>
    </source>
</evidence>
<dbReference type="EMBL" id="KB008018">
    <property type="protein sequence ID" value="ELR15933.1"/>
    <property type="molecule type" value="Genomic_DNA"/>
</dbReference>
<organism evidence="7 8">
    <name type="scientific">Acanthamoeba castellanii (strain ATCC 30010 / Neff)</name>
    <dbReference type="NCBI Taxonomy" id="1257118"/>
    <lineage>
        <taxon>Eukaryota</taxon>
        <taxon>Amoebozoa</taxon>
        <taxon>Discosea</taxon>
        <taxon>Longamoebia</taxon>
        <taxon>Centramoebida</taxon>
        <taxon>Acanthamoebidae</taxon>
        <taxon>Acanthamoeba</taxon>
    </lineage>
</organism>
<feature type="domain" description="Protein kinase" evidence="6">
    <location>
        <begin position="146"/>
        <end position="399"/>
    </location>
</feature>
<dbReference type="GO" id="GO:0043235">
    <property type="term" value="C:receptor complex"/>
    <property type="evidence" value="ECO:0007669"/>
    <property type="project" value="TreeGrafter"/>
</dbReference>
<feature type="compositionally biased region" description="Acidic residues" evidence="4">
    <location>
        <begin position="399"/>
        <end position="417"/>
    </location>
</feature>
<keyword evidence="5" id="KW-0812">Transmembrane</keyword>
<evidence type="ECO:0000256" key="3">
    <source>
        <dbReference type="PROSITE-ProRule" id="PRU10141"/>
    </source>
</evidence>
<feature type="compositionally biased region" description="Basic residues" evidence="4">
    <location>
        <begin position="444"/>
        <end position="458"/>
    </location>
</feature>
<sequence>MEFQYLTMDLPDPYNQASISAFLRFLLAPLKAHIPHNTLHTIGRLLDDWLGWDVPITQGRCRLYREAPAVNGTATDSSAAGALIGGILGGLLGFLFLLLVLLLASMVVYLAYRRWKDKQITYIREDQESHRNNLTTRYREIDWSELDLMELLGAGAFGKVYKGKWRGATVAVKVCTDFQLAMMTADTIENIRQEVISFVGAVTKGDYFALVTEYCPYGSMYDLFIAKKTDLRKPVTREMLIKMLRDAARGILHLHSEHVIHRDISARNMLVAKDTTVRVTDFGLSRLRQDTEESYATTKSNVGPVKWMAPEAITKRIYSEKSDSWSFGVLVWEMVTQNEPWQNVALLDIAIGVGRKGWTLKIPKNCDPFFKRLMKDCWKQQPEKRPSFQEIEARLSAELGDDSEESTVESDPEEEDKRDDYELRSDHVADFELDEMEAAAAGKAAKKKKKNRKRRRMSRKNDGLDALRGVGGVSHEAGLLEASTTTTTTAAVSPYGDVSSTAMMGGDNLNSLDEASDESGKDFKEHL</sequence>
<comment type="subcellular location">
    <subcellularLocation>
        <location evidence="1">Membrane</location>
        <topology evidence="1">Single-pass membrane protein</topology>
    </subcellularLocation>
</comment>
<comment type="catalytic activity">
    <reaction evidence="2">
        <text>L-tyrosyl-[protein] + ATP = O-phospho-L-tyrosyl-[protein] + ADP + H(+)</text>
        <dbReference type="Rhea" id="RHEA:10596"/>
        <dbReference type="Rhea" id="RHEA-COMP:10136"/>
        <dbReference type="Rhea" id="RHEA-COMP:20101"/>
        <dbReference type="ChEBI" id="CHEBI:15378"/>
        <dbReference type="ChEBI" id="CHEBI:30616"/>
        <dbReference type="ChEBI" id="CHEBI:46858"/>
        <dbReference type="ChEBI" id="CHEBI:61978"/>
        <dbReference type="ChEBI" id="CHEBI:456216"/>
        <dbReference type="EC" id="2.7.10.1"/>
    </reaction>
</comment>
<feature type="transmembrane region" description="Helical" evidence="5">
    <location>
        <begin position="79"/>
        <end position="112"/>
    </location>
</feature>
<keyword evidence="3" id="KW-0067">ATP-binding</keyword>
<dbReference type="PROSITE" id="PS00107">
    <property type="entry name" value="PROTEIN_KINASE_ATP"/>
    <property type="match status" value="1"/>
</dbReference>
<evidence type="ECO:0000259" key="6">
    <source>
        <dbReference type="PROSITE" id="PS50011"/>
    </source>
</evidence>
<dbReference type="Gene3D" id="3.30.200.20">
    <property type="entry name" value="Phosphorylase Kinase, domain 1"/>
    <property type="match status" value="1"/>
</dbReference>
<dbReference type="InterPro" id="IPR001245">
    <property type="entry name" value="Ser-Thr/Tyr_kinase_cat_dom"/>
</dbReference>
<dbReference type="Proteomes" id="UP000011083">
    <property type="component" value="Unassembled WGS sequence"/>
</dbReference>
<dbReference type="PRINTS" id="PR00109">
    <property type="entry name" value="TYRKINASE"/>
</dbReference>